<name>A0A9P6QM06_9FUNG</name>
<dbReference type="OrthoDB" id="2418445at2759"/>
<gene>
    <name evidence="1" type="ORF">DFQ27_005461</name>
</gene>
<dbReference type="Proteomes" id="UP000807716">
    <property type="component" value="Unassembled WGS sequence"/>
</dbReference>
<protein>
    <submittedName>
        <fullName evidence="1">Uncharacterized protein</fullName>
    </submittedName>
</protein>
<sequence>MQRHSSIAAMSVCSMRSQSSYKSHHSNSGGYCSMSIQTYESEQSQLEANLRHHSDILPTMDEMMAKVGHCLASEGGHHCAQLVEYDAARTVAQCVEVVDPPQIAIVEPCSAKIETWVN</sequence>
<accession>A0A9P6QM06</accession>
<reference evidence="1" key="1">
    <citation type="journal article" date="2020" name="Fungal Divers.">
        <title>Resolving the Mortierellaceae phylogeny through synthesis of multi-gene phylogenetics and phylogenomics.</title>
        <authorList>
            <person name="Vandepol N."/>
            <person name="Liber J."/>
            <person name="Desiro A."/>
            <person name="Na H."/>
            <person name="Kennedy M."/>
            <person name="Barry K."/>
            <person name="Grigoriev I.V."/>
            <person name="Miller A.N."/>
            <person name="O'Donnell K."/>
            <person name="Stajich J.E."/>
            <person name="Bonito G."/>
        </authorList>
    </citation>
    <scope>NUCLEOTIDE SEQUENCE</scope>
    <source>
        <strain evidence="1">BC1065</strain>
    </source>
</reference>
<dbReference type="EMBL" id="JAAAJB010000039">
    <property type="protein sequence ID" value="KAG0268866.1"/>
    <property type="molecule type" value="Genomic_DNA"/>
</dbReference>
<evidence type="ECO:0000313" key="2">
    <source>
        <dbReference type="Proteomes" id="UP000807716"/>
    </source>
</evidence>
<keyword evidence="2" id="KW-1185">Reference proteome</keyword>
<dbReference type="AlphaFoldDB" id="A0A9P6QM06"/>
<organism evidence="1 2">
    <name type="scientific">Actinomortierella ambigua</name>
    <dbReference type="NCBI Taxonomy" id="1343610"/>
    <lineage>
        <taxon>Eukaryota</taxon>
        <taxon>Fungi</taxon>
        <taxon>Fungi incertae sedis</taxon>
        <taxon>Mucoromycota</taxon>
        <taxon>Mortierellomycotina</taxon>
        <taxon>Mortierellomycetes</taxon>
        <taxon>Mortierellales</taxon>
        <taxon>Mortierellaceae</taxon>
        <taxon>Actinomortierella</taxon>
    </lineage>
</organism>
<proteinExistence type="predicted"/>
<evidence type="ECO:0000313" key="1">
    <source>
        <dbReference type="EMBL" id="KAG0268866.1"/>
    </source>
</evidence>
<comment type="caution">
    <text evidence="1">The sequence shown here is derived from an EMBL/GenBank/DDBJ whole genome shotgun (WGS) entry which is preliminary data.</text>
</comment>